<proteinExistence type="predicted"/>
<comment type="subcellular location">
    <subcellularLocation>
        <location evidence="1">Cell envelope</location>
    </subcellularLocation>
</comment>
<dbReference type="Pfam" id="PF08534">
    <property type="entry name" value="Redoxin"/>
    <property type="match status" value="1"/>
</dbReference>
<evidence type="ECO:0000256" key="5">
    <source>
        <dbReference type="SAM" id="Phobius"/>
    </source>
</evidence>
<evidence type="ECO:0000259" key="6">
    <source>
        <dbReference type="PROSITE" id="PS51352"/>
    </source>
</evidence>
<dbReference type="InterPro" id="IPR050553">
    <property type="entry name" value="Thioredoxin_ResA/DsbE_sf"/>
</dbReference>
<dbReference type="SUPFAM" id="SSF52833">
    <property type="entry name" value="Thioredoxin-like"/>
    <property type="match status" value="1"/>
</dbReference>
<dbReference type="EMBL" id="CP139960">
    <property type="protein sequence ID" value="WQD40720.1"/>
    <property type="molecule type" value="Genomic_DNA"/>
</dbReference>
<reference evidence="7 8" key="1">
    <citation type="submission" date="2023-12" db="EMBL/GenBank/DDBJ databases">
        <title>Genome sequencing and assembly of bacterial species from a model synthetic community.</title>
        <authorList>
            <person name="Hogle S.L."/>
        </authorList>
    </citation>
    <scope>NUCLEOTIDE SEQUENCE [LARGE SCALE GENOMIC DNA]</scope>
    <source>
        <strain evidence="7 8">HAMBI_3031</strain>
    </source>
</reference>
<feature type="transmembrane region" description="Helical" evidence="5">
    <location>
        <begin position="113"/>
        <end position="133"/>
    </location>
</feature>
<evidence type="ECO:0000256" key="4">
    <source>
        <dbReference type="ARBA" id="ARBA00023284"/>
    </source>
</evidence>
<dbReference type="InterPro" id="IPR036249">
    <property type="entry name" value="Thioredoxin-like_sf"/>
</dbReference>
<protein>
    <submittedName>
        <fullName evidence="7">TlpA disulfide reductase family protein</fullName>
    </submittedName>
</protein>
<dbReference type="Proteomes" id="UP001325680">
    <property type="component" value="Chromosome"/>
</dbReference>
<keyword evidence="4" id="KW-0676">Redox-active center</keyword>
<keyword evidence="5" id="KW-1133">Transmembrane helix</keyword>
<name>A0ABZ0WDG9_9BACT</name>
<evidence type="ECO:0000256" key="2">
    <source>
        <dbReference type="ARBA" id="ARBA00022748"/>
    </source>
</evidence>
<keyword evidence="5" id="KW-0472">Membrane</keyword>
<feature type="domain" description="Thioredoxin" evidence="6">
    <location>
        <begin position="117"/>
        <end position="289"/>
    </location>
</feature>
<dbReference type="Gene3D" id="3.40.30.10">
    <property type="entry name" value="Glutaredoxin"/>
    <property type="match status" value="1"/>
</dbReference>
<evidence type="ECO:0000313" key="8">
    <source>
        <dbReference type="Proteomes" id="UP001325680"/>
    </source>
</evidence>
<keyword evidence="5" id="KW-0812">Transmembrane</keyword>
<sequence length="290" mass="34649">MLQTFSSIRKSIIEAKYFWLAAILIAVVPLLAMDIIQHYLDWQKEVREELIAVVQNLYSFDRQKKASILDKVFERNQMLMFLFYVKSFSIILLLILGFYFFKRYWREKKPKLWKPLFYTITLVACFTLTKIFIVNRINTNENVRFLKLDPSISSLQTLYKDNFNGKVVYVDFWGTTCGPCLREFRDFTKPLKAKYRGRDDIEYLYVSQGNEYLWQEQIRKYDIEGNHVFVSETQYEKLYRQTTKDSAVVMPHYLIIDKNGNIVEPDAKRPSDRDSLYVELDKYLAENLKI</sequence>
<organism evidence="7 8">
    <name type="scientific">Niabella yanshanensis</name>
    <dbReference type="NCBI Taxonomy" id="577386"/>
    <lineage>
        <taxon>Bacteria</taxon>
        <taxon>Pseudomonadati</taxon>
        <taxon>Bacteroidota</taxon>
        <taxon>Chitinophagia</taxon>
        <taxon>Chitinophagales</taxon>
        <taxon>Chitinophagaceae</taxon>
        <taxon>Niabella</taxon>
    </lineage>
</organism>
<evidence type="ECO:0000256" key="1">
    <source>
        <dbReference type="ARBA" id="ARBA00004196"/>
    </source>
</evidence>
<keyword evidence="2" id="KW-0201">Cytochrome c-type biogenesis</keyword>
<dbReference type="PROSITE" id="PS51352">
    <property type="entry name" value="THIOREDOXIN_2"/>
    <property type="match status" value="1"/>
</dbReference>
<keyword evidence="8" id="KW-1185">Reference proteome</keyword>
<dbReference type="PANTHER" id="PTHR42852:SF6">
    <property type="entry name" value="THIOL:DISULFIDE INTERCHANGE PROTEIN DSBE"/>
    <property type="match status" value="1"/>
</dbReference>
<dbReference type="PANTHER" id="PTHR42852">
    <property type="entry name" value="THIOL:DISULFIDE INTERCHANGE PROTEIN DSBE"/>
    <property type="match status" value="1"/>
</dbReference>
<dbReference type="InterPro" id="IPR013766">
    <property type="entry name" value="Thioredoxin_domain"/>
</dbReference>
<keyword evidence="3" id="KW-1015">Disulfide bond</keyword>
<dbReference type="CDD" id="cd02966">
    <property type="entry name" value="TlpA_like_family"/>
    <property type="match status" value="1"/>
</dbReference>
<evidence type="ECO:0000256" key="3">
    <source>
        <dbReference type="ARBA" id="ARBA00023157"/>
    </source>
</evidence>
<dbReference type="RefSeq" id="WP_114789888.1">
    <property type="nucleotide sequence ID" value="NZ_CP139960.1"/>
</dbReference>
<feature type="transmembrane region" description="Helical" evidence="5">
    <location>
        <begin position="17"/>
        <end position="40"/>
    </location>
</feature>
<dbReference type="InterPro" id="IPR013740">
    <property type="entry name" value="Redoxin"/>
</dbReference>
<evidence type="ECO:0000313" key="7">
    <source>
        <dbReference type="EMBL" id="WQD40720.1"/>
    </source>
</evidence>
<feature type="transmembrane region" description="Helical" evidence="5">
    <location>
        <begin position="81"/>
        <end position="101"/>
    </location>
</feature>
<gene>
    <name evidence="7" type="ORF">U0035_11225</name>
</gene>
<accession>A0ABZ0WDG9</accession>